<proteinExistence type="predicted"/>
<comment type="caution">
    <text evidence="3">The sequence shown here is derived from an EMBL/GenBank/DDBJ whole genome shotgun (WGS) entry which is preliminary data.</text>
</comment>
<accession>A0ABU1VAQ8</accession>
<evidence type="ECO:0000313" key="3">
    <source>
        <dbReference type="EMBL" id="MDR7094532.1"/>
    </source>
</evidence>
<protein>
    <submittedName>
        <fullName evidence="3">Membrane protein YgcG</fullName>
    </submittedName>
</protein>
<keyword evidence="2" id="KW-0812">Transmembrane</keyword>
<evidence type="ECO:0000313" key="4">
    <source>
        <dbReference type="Proteomes" id="UP001265550"/>
    </source>
</evidence>
<feature type="compositionally biased region" description="Gly residues" evidence="1">
    <location>
        <begin position="152"/>
        <end position="166"/>
    </location>
</feature>
<organism evidence="3 4">
    <name type="scientific">Hydrogenophaga laconesensis</name>
    <dbReference type="NCBI Taxonomy" id="1805971"/>
    <lineage>
        <taxon>Bacteria</taxon>
        <taxon>Pseudomonadati</taxon>
        <taxon>Pseudomonadota</taxon>
        <taxon>Betaproteobacteria</taxon>
        <taxon>Burkholderiales</taxon>
        <taxon>Comamonadaceae</taxon>
        <taxon>Hydrogenophaga</taxon>
    </lineage>
</organism>
<keyword evidence="2" id="KW-1133">Transmembrane helix</keyword>
<evidence type="ECO:0000256" key="1">
    <source>
        <dbReference type="SAM" id="MobiDB-lite"/>
    </source>
</evidence>
<reference evidence="3 4" key="1">
    <citation type="submission" date="2023-07" db="EMBL/GenBank/DDBJ databases">
        <title>Sorghum-associated microbial communities from plants grown in Nebraska, USA.</title>
        <authorList>
            <person name="Schachtman D."/>
        </authorList>
    </citation>
    <scope>NUCLEOTIDE SEQUENCE [LARGE SCALE GENOMIC DNA]</scope>
    <source>
        <strain evidence="3 4">BE240</strain>
    </source>
</reference>
<dbReference type="EMBL" id="JAVDWE010000005">
    <property type="protein sequence ID" value="MDR7094532.1"/>
    <property type="molecule type" value="Genomic_DNA"/>
</dbReference>
<name>A0ABU1VAQ8_9BURK</name>
<keyword evidence="2" id="KW-0472">Membrane</keyword>
<evidence type="ECO:0000256" key="2">
    <source>
        <dbReference type="SAM" id="Phobius"/>
    </source>
</evidence>
<dbReference type="Proteomes" id="UP001265550">
    <property type="component" value="Unassembled WGS sequence"/>
</dbReference>
<keyword evidence="4" id="KW-1185">Reference proteome</keyword>
<sequence length="184" mass="18917">MRLADMGTLPLTLLASLVVAIVLLVIRVFVMQRVQQRRQRENRQETERLKSLVAAYRALAGSFSPATVENASQMEETLAEVVLFGSLAQVELAATCATALKRGESPDFQPLIEELRSDLRRQLGLDPIPASFVLPASGPGSPPRGRGDGEGRGGAGARGGGGGGGGAAAGGLGAGLVAGEALNS</sequence>
<feature type="region of interest" description="Disordered" evidence="1">
    <location>
        <begin position="130"/>
        <end position="166"/>
    </location>
</feature>
<dbReference type="RefSeq" id="WP_204733528.1">
    <property type="nucleotide sequence ID" value="NZ_JAVDWE010000005.1"/>
</dbReference>
<feature type="transmembrane region" description="Helical" evidence="2">
    <location>
        <begin position="12"/>
        <end position="30"/>
    </location>
</feature>
<gene>
    <name evidence="3" type="ORF">J2X09_002273</name>
</gene>